<feature type="region of interest" description="Disordered" evidence="10">
    <location>
        <begin position="1"/>
        <end position="77"/>
    </location>
</feature>
<evidence type="ECO:0000256" key="10">
    <source>
        <dbReference type="SAM" id="MobiDB-lite"/>
    </source>
</evidence>
<dbReference type="Ensembl" id="ENSFTIT00000025889.1">
    <property type="protein sequence ID" value="ENSFTIP00000024847.1"/>
    <property type="gene ID" value="ENSFTIG00000015839.1"/>
</dbReference>
<keyword evidence="12" id="KW-1185">Reference proteome</keyword>
<reference evidence="11" key="2">
    <citation type="submission" date="2025-09" db="UniProtKB">
        <authorList>
            <consortium name="Ensembl"/>
        </authorList>
    </citation>
    <scope>IDENTIFICATION</scope>
</reference>
<sequence length="248" mass="25345">HLGHAGGGGEKGGSPAAARPARPSHGHGATHASSSRPHARAGRDAASRHRPPSAPAAAPGPPHRSGTPRPPPGPATLTCLLAARRPSLSPAPLARDVETTRSTIGQRVSRAALPLVERKGFDSSRRPLAPVKRQAAEMAAVPAAGGAARGRGATSFQRKAAAGSRLAAVAGTRPSVRHGQLLLSSGLPSLDCVLGGGVAVGTLLLIEEDKYGLYSSFLFKYFLAEGVVCGHDLFVASAKEHPENILKI</sequence>
<dbReference type="Proteomes" id="UP000694562">
    <property type="component" value="Unplaced"/>
</dbReference>
<comment type="pathway">
    <text evidence="3">tRNA modification; 5-methoxycarbonylmethyl-2-thiouridine-tRNA biosynthesis.</text>
</comment>
<dbReference type="GO" id="GO:0033588">
    <property type="term" value="C:elongator holoenzyme complex"/>
    <property type="evidence" value="ECO:0007669"/>
    <property type="project" value="InterPro"/>
</dbReference>
<dbReference type="PANTHER" id="PTHR12896">
    <property type="entry name" value="PAX6 NEIGHBOR PROTEIN PAXNEB"/>
    <property type="match status" value="1"/>
</dbReference>
<name>A0A8C4VAH1_FALTI</name>
<evidence type="ECO:0000256" key="6">
    <source>
        <dbReference type="ARBA" id="ARBA00022490"/>
    </source>
</evidence>
<keyword evidence="7" id="KW-0819">tRNA processing</keyword>
<dbReference type="UniPathway" id="UPA00988"/>
<comment type="similarity">
    <text evidence="4">Belongs to the ELP4 family.</text>
</comment>
<evidence type="ECO:0000256" key="1">
    <source>
        <dbReference type="ARBA" id="ARBA00004123"/>
    </source>
</evidence>
<dbReference type="InterPro" id="IPR008728">
    <property type="entry name" value="Elongator_complex_protein_4"/>
</dbReference>
<evidence type="ECO:0000256" key="2">
    <source>
        <dbReference type="ARBA" id="ARBA00004496"/>
    </source>
</evidence>
<evidence type="ECO:0000256" key="9">
    <source>
        <dbReference type="ARBA" id="ARBA00045238"/>
    </source>
</evidence>
<protein>
    <recommendedName>
        <fullName evidence="5">Elongator complex protein 4</fullName>
    </recommendedName>
</protein>
<dbReference type="InterPro" id="IPR027417">
    <property type="entry name" value="P-loop_NTPase"/>
</dbReference>
<comment type="function">
    <text evidence="9">Component of the elongator complex which is required for multiple tRNA modifications, including mcm5U (5-methoxycarbonylmethyl uridine), mcm5s2U (5-methoxycarbonylmethyl-2-thiouridine), and ncm5U (5-carbamoylmethyl uridine). The elongator complex catalyzes the formation of carboxymethyluridine in the wobble base at position 34 in tRNAs.</text>
</comment>
<comment type="subcellular location">
    <subcellularLocation>
        <location evidence="2">Cytoplasm</location>
    </subcellularLocation>
    <subcellularLocation>
        <location evidence="1">Nucleus</location>
    </subcellularLocation>
</comment>
<evidence type="ECO:0000313" key="11">
    <source>
        <dbReference type="Ensembl" id="ENSFTIP00000024847.1"/>
    </source>
</evidence>
<evidence type="ECO:0000256" key="5">
    <source>
        <dbReference type="ARBA" id="ARBA00020265"/>
    </source>
</evidence>
<feature type="compositionally biased region" description="Gly residues" evidence="10">
    <location>
        <begin position="1"/>
        <end position="12"/>
    </location>
</feature>
<dbReference type="AlphaFoldDB" id="A0A8C4VAH1"/>
<accession>A0A8C4VAH1</accession>
<proteinExistence type="inferred from homology"/>
<keyword evidence="6" id="KW-0963">Cytoplasm</keyword>
<dbReference type="GO" id="GO:0008023">
    <property type="term" value="C:transcription elongation factor complex"/>
    <property type="evidence" value="ECO:0007669"/>
    <property type="project" value="TreeGrafter"/>
</dbReference>
<dbReference type="GO" id="GO:0005737">
    <property type="term" value="C:cytoplasm"/>
    <property type="evidence" value="ECO:0007669"/>
    <property type="project" value="UniProtKB-SubCell"/>
</dbReference>
<organism evidence="11 12">
    <name type="scientific">Falco tinnunculus</name>
    <name type="common">Common kestrel</name>
    <dbReference type="NCBI Taxonomy" id="100819"/>
    <lineage>
        <taxon>Eukaryota</taxon>
        <taxon>Metazoa</taxon>
        <taxon>Chordata</taxon>
        <taxon>Craniata</taxon>
        <taxon>Vertebrata</taxon>
        <taxon>Euteleostomi</taxon>
        <taxon>Archelosauria</taxon>
        <taxon>Archosauria</taxon>
        <taxon>Dinosauria</taxon>
        <taxon>Saurischia</taxon>
        <taxon>Theropoda</taxon>
        <taxon>Coelurosauria</taxon>
        <taxon>Aves</taxon>
        <taxon>Neognathae</taxon>
        <taxon>Neoaves</taxon>
        <taxon>Telluraves</taxon>
        <taxon>Australaves</taxon>
        <taxon>Falconiformes</taxon>
        <taxon>Falconidae</taxon>
        <taxon>Falco</taxon>
    </lineage>
</organism>
<keyword evidence="8" id="KW-0539">Nucleus</keyword>
<reference evidence="11" key="1">
    <citation type="submission" date="2025-08" db="UniProtKB">
        <authorList>
            <consortium name="Ensembl"/>
        </authorList>
    </citation>
    <scope>IDENTIFICATION</scope>
</reference>
<dbReference type="GO" id="GO:0002098">
    <property type="term" value="P:tRNA wobble uridine modification"/>
    <property type="evidence" value="ECO:0007669"/>
    <property type="project" value="InterPro"/>
</dbReference>
<evidence type="ECO:0000256" key="4">
    <source>
        <dbReference type="ARBA" id="ARBA00007573"/>
    </source>
</evidence>
<dbReference type="PANTHER" id="PTHR12896:SF1">
    <property type="entry name" value="ELONGATOR COMPLEX PROTEIN 4"/>
    <property type="match status" value="1"/>
</dbReference>
<dbReference type="Pfam" id="PF05625">
    <property type="entry name" value="PAXNEB"/>
    <property type="match status" value="1"/>
</dbReference>
<feature type="compositionally biased region" description="Pro residues" evidence="10">
    <location>
        <begin position="52"/>
        <end position="74"/>
    </location>
</feature>
<feature type="compositionally biased region" description="Low complexity" evidence="10">
    <location>
        <begin position="13"/>
        <end position="35"/>
    </location>
</feature>
<evidence type="ECO:0000256" key="8">
    <source>
        <dbReference type="ARBA" id="ARBA00023242"/>
    </source>
</evidence>
<evidence type="ECO:0000313" key="12">
    <source>
        <dbReference type="Proteomes" id="UP000694562"/>
    </source>
</evidence>
<evidence type="ECO:0000256" key="3">
    <source>
        <dbReference type="ARBA" id="ARBA00005043"/>
    </source>
</evidence>
<evidence type="ECO:0000256" key="7">
    <source>
        <dbReference type="ARBA" id="ARBA00022694"/>
    </source>
</evidence>
<dbReference type="Gene3D" id="3.40.50.300">
    <property type="entry name" value="P-loop containing nucleotide triphosphate hydrolases"/>
    <property type="match status" value="1"/>
</dbReference>